<dbReference type="InterPro" id="IPR013766">
    <property type="entry name" value="Thioredoxin_domain"/>
</dbReference>
<dbReference type="PROSITE" id="PS51352">
    <property type="entry name" value="THIOREDOXIN_2"/>
    <property type="match status" value="1"/>
</dbReference>
<organism evidence="2 3">
    <name type="scientific">Reinekea marinisedimentorum</name>
    <dbReference type="NCBI Taxonomy" id="230495"/>
    <lineage>
        <taxon>Bacteria</taxon>
        <taxon>Pseudomonadati</taxon>
        <taxon>Pseudomonadota</taxon>
        <taxon>Gammaproteobacteria</taxon>
        <taxon>Oceanospirillales</taxon>
        <taxon>Saccharospirillaceae</taxon>
        <taxon>Reinekea</taxon>
    </lineage>
</organism>
<dbReference type="RefSeq" id="WP_132700110.1">
    <property type="nucleotide sequence ID" value="NZ_SLZR01000002.1"/>
</dbReference>
<evidence type="ECO:0000313" key="3">
    <source>
        <dbReference type="Proteomes" id="UP000295793"/>
    </source>
</evidence>
<proteinExistence type="predicted"/>
<keyword evidence="3" id="KW-1185">Reference proteome</keyword>
<dbReference type="AlphaFoldDB" id="A0A4R3ICF2"/>
<accession>A0A4R3ICF2</accession>
<dbReference type="CDD" id="cd02947">
    <property type="entry name" value="TRX_family"/>
    <property type="match status" value="1"/>
</dbReference>
<dbReference type="EMBL" id="SLZR01000002">
    <property type="protein sequence ID" value="TCS43305.1"/>
    <property type="molecule type" value="Genomic_DNA"/>
</dbReference>
<dbReference type="Gene3D" id="3.40.30.10">
    <property type="entry name" value="Glutaredoxin"/>
    <property type="match status" value="1"/>
</dbReference>
<reference evidence="2 3" key="1">
    <citation type="submission" date="2019-03" db="EMBL/GenBank/DDBJ databases">
        <title>Genomic Encyclopedia of Archaeal and Bacterial Type Strains, Phase II (KMG-II): from individual species to whole genera.</title>
        <authorList>
            <person name="Goeker M."/>
        </authorList>
    </citation>
    <scope>NUCLEOTIDE SEQUENCE [LARGE SCALE GENOMIC DNA]</scope>
    <source>
        <strain evidence="2 3">DSM 15388</strain>
    </source>
</reference>
<comment type="caution">
    <text evidence="2">The sequence shown here is derived from an EMBL/GenBank/DDBJ whole genome shotgun (WGS) entry which is preliminary data.</text>
</comment>
<feature type="domain" description="Thioredoxin" evidence="1">
    <location>
        <begin position="1"/>
        <end position="109"/>
    </location>
</feature>
<name>A0A4R3ICF2_9GAMM</name>
<evidence type="ECO:0000313" key="2">
    <source>
        <dbReference type="EMBL" id="TCS43305.1"/>
    </source>
</evidence>
<evidence type="ECO:0000259" key="1">
    <source>
        <dbReference type="PROSITE" id="PS51352"/>
    </source>
</evidence>
<gene>
    <name evidence="2" type="ORF">BCF53_102332</name>
</gene>
<protein>
    <submittedName>
        <fullName evidence="2">Thioredoxin 1</fullName>
    </submittedName>
</protein>
<dbReference type="Proteomes" id="UP000295793">
    <property type="component" value="Unassembled WGS sequence"/>
</dbReference>
<dbReference type="OrthoDB" id="215495at2"/>
<dbReference type="InterPro" id="IPR036249">
    <property type="entry name" value="Thioredoxin-like_sf"/>
</dbReference>
<dbReference type="SUPFAM" id="SSF52833">
    <property type="entry name" value="Thioredoxin-like"/>
    <property type="match status" value="1"/>
</dbReference>
<dbReference type="Pfam" id="PF00085">
    <property type="entry name" value="Thioredoxin"/>
    <property type="match status" value="1"/>
</dbReference>
<sequence length="110" mass="12219">MTNFKTDYLKEEPLLGDVRESKGLTVIEFGAPWCPICQKAQPAIEEVLNKQAGLTHLKVFDGEGKPLGRAFKIKLWPTLVLLKDGEEIAREVRPMNADAVSKVFSSLAVH</sequence>